<dbReference type="SUPFAM" id="SSF56784">
    <property type="entry name" value="HAD-like"/>
    <property type="match status" value="1"/>
</dbReference>
<dbReference type="RefSeq" id="WP_210221364.1">
    <property type="nucleotide sequence ID" value="NZ_CP072801.1"/>
</dbReference>
<gene>
    <name evidence="1" type="ORF">J9253_12970</name>
</gene>
<dbReference type="InterPro" id="IPR036412">
    <property type="entry name" value="HAD-like_sf"/>
</dbReference>
<keyword evidence="2" id="KW-1185">Reference proteome</keyword>
<reference evidence="1 2" key="1">
    <citation type="submission" date="2021-04" db="EMBL/GenBank/DDBJ databases">
        <title>Genomics, taxonomy and metabolism of representatives of sulfur bacteria of the genus Thiothrix: Thiothrix fructosivorans QT, Thiothrix unzii A1T and three new species, Thiothrix subterranea sp. nov., Thiothrix litoralis sp. nov. and 'Candidatus Thiothrix anitrata' sp. nov.</title>
        <authorList>
            <person name="Ravin N.V."/>
            <person name="Smolyakov D."/>
            <person name="Rudenko T.S."/>
            <person name="Mardanov A.V."/>
            <person name="Beletsky A.V."/>
            <person name="Markov N.D."/>
            <person name="Fomenkov A.I."/>
            <person name="Roberts R.J."/>
            <person name="Karnachuk O.V."/>
            <person name="Novikov A."/>
            <person name="Grabovich M.Y."/>
        </authorList>
    </citation>
    <scope>NUCLEOTIDE SEQUENCE [LARGE SCALE GENOMIC DNA]</scope>
    <source>
        <strain evidence="1 2">AS</strain>
    </source>
</reference>
<evidence type="ECO:0000313" key="2">
    <source>
        <dbReference type="Proteomes" id="UP000672039"/>
    </source>
</evidence>
<dbReference type="InterPro" id="IPR041492">
    <property type="entry name" value="HAD_2"/>
</dbReference>
<evidence type="ECO:0000313" key="1">
    <source>
        <dbReference type="EMBL" id="QTR44924.1"/>
    </source>
</evidence>
<proteinExistence type="predicted"/>
<sequence length="691" mass="79601">MPEKLILRDWGKVRVWLEPRLQDVKLISLDIFDTVLGRYVGDPAEVQRAVCRAVSERTGIDAEAVWQARQQAEQALRAEAVQAGFDHECRYSDLLPRWIACLPSTAFRERGSSLASFIRQTELDLEAATLYVKRDAQVFMDWVKGRNLNIIAMSDMYLDGDMLCELLRRKGIVNYFTFIYVSGDFKLGKYSGRLFQKMLQVKGVTGAQVVHIGDNPISDRRMACRAGIQGIWLYEKAELQRRERQTLSASMAQRGGIWAGRHFFECVETRSQQQDGLKPRDFFFRYGRDVLGPAFSVFMQGLQERLQQQRDAAQPIEKLLFVARDGFLFERLYRTTQGRLPSEYVYLSRRVITAASTAEGLSWEQTIVAFYNPKQCGLESVCKVYGLPQALLQPLAREHGFEDFAAPIHDWEDTRLRHFLKDEQVQAIIRAEGSKHRDLLQRYLEQVGFFAHQRVALVDIGWNGTVQKFLKQAFGQREDFPLLHGYYFAFVPKMYADFGEDNVCEGIIHDSRRGNACERIPAEFEEIFEQGARSHEATTIAYREQDGRVVPVLKAANAPDRQAEMACNIFVAQIQQGVAHHWEHFRAVQRLTGYTSQQLLPYVHGVLERAVVYPTREEARELTKLVHTEDFGHDHVLELANQPVGWGDLLRPRHLLRRLELSAWRYALFDRIPTGVANFAFRIVYLHTVKK</sequence>
<dbReference type="Gene3D" id="3.40.50.1000">
    <property type="entry name" value="HAD superfamily/HAD-like"/>
    <property type="match status" value="1"/>
</dbReference>
<dbReference type="InterPro" id="IPR023214">
    <property type="entry name" value="HAD_sf"/>
</dbReference>
<name>A0ABX7WTE6_9GAMM</name>
<dbReference type="Gene3D" id="1.10.150.400">
    <property type="match status" value="1"/>
</dbReference>
<organism evidence="1 2">
    <name type="scientific">Thiothrix litoralis</name>
    <dbReference type="NCBI Taxonomy" id="2891210"/>
    <lineage>
        <taxon>Bacteria</taxon>
        <taxon>Pseudomonadati</taxon>
        <taxon>Pseudomonadota</taxon>
        <taxon>Gammaproteobacteria</taxon>
        <taxon>Thiotrichales</taxon>
        <taxon>Thiotrichaceae</taxon>
        <taxon>Thiothrix</taxon>
    </lineage>
</organism>
<dbReference type="Proteomes" id="UP000672039">
    <property type="component" value="Chromosome"/>
</dbReference>
<accession>A0ABX7WTE6</accession>
<protein>
    <submittedName>
        <fullName evidence="1">HAD hydrolase-like protein</fullName>
    </submittedName>
</protein>
<dbReference type="Pfam" id="PF13419">
    <property type="entry name" value="HAD_2"/>
    <property type="match status" value="1"/>
</dbReference>
<dbReference type="EMBL" id="CP072801">
    <property type="protein sequence ID" value="QTR44924.1"/>
    <property type="molecule type" value="Genomic_DNA"/>
</dbReference>